<gene>
    <name evidence="4" type="ORF">ACHAWU_000913</name>
</gene>
<dbReference type="AlphaFoldDB" id="A0ABD3MFH9"/>
<dbReference type="GO" id="GO:0016717">
    <property type="term" value="F:oxidoreductase activity, acting on paired donors, with oxidation of a pair of donors resulting in the reduction of molecular oxygen to two molecules of water"/>
    <property type="evidence" value="ECO:0007669"/>
    <property type="project" value="UniProtKB-ARBA"/>
</dbReference>
<dbReference type="SMART" id="SM01117">
    <property type="entry name" value="Cyt-b5"/>
    <property type="match status" value="1"/>
</dbReference>
<reference evidence="4 5" key="1">
    <citation type="submission" date="2024-10" db="EMBL/GenBank/DDBJ databases">
        <title>Updated reference genomes for cyclostephanoid diatoms.</title>
        <authorList>
            <person name="Roberts W.R."/>
            <person name="Alverson A.J."/>
        </authorList>
    </citation>
    <scope>NUCLEOTIDE SEQUENCE [LARGE SCALE GENOMIC DNA]</scope>
    <source>
        <strain evidence="4 5">AJA232-27</strain>
    </source>
</reference>
<dbReference type="CDD" id="cd03506">
    <property type="entry name" value="Delta6-FADS-like"/>
    <property type="match status" value="1"/>
</dbReference>
<organism evidence="4 5">
    <name type="scientific">Discostella pseudostelligera</name>
    <dbReference type="NCBI Taxonomy" id="259834"/>
    <lineage>
        <taxon>Eukaryota</taxon>
        <taxon>Sar</taxon>
        <taxon>Stramenopiles</taxon>
        <taxon>Ochrophyta</taxon>
        <taxon>Bacillariophyta</taxon>
        <taxon>Coscinodiscophyceae</taxon>
        <taxon>Thalassiosirophycidae</taxon>
        <taxon>Stephanodiscales</taxon>
        <taxon>Stephanodiscaceae</taxon>
        <taxon>Discostella</taxon>
    </lineage>
</organism>
<keyword evidence="2" id="KW-0812">Transmembrane</keyword>
<proteinExistence type="predicted"/>
<protein>
    <recommendedName>
        <fullName evidence="3">Cytochrome b5 heme-binding domain-containing protein</fullName>
    </recommendedName>
</protein>
<feature type="transmembrane region" description="Helical" evidence="2">
    <location>
        <begin position="156"/>
        <end position="175"/>
    </location>
</feature>
<keyword evidence="2" id="KW-1133">Transmembrane helix</keyword>
<dbReference type="InterPro" id="IPR005804">
    <property type="entry name" value="FA_desaturase_dom"/>
</dbReference>
<evidence type="ECO:0000256" key="2">
    <source>
        <dbReference type="SAM" id="Phobius"/>
    </source>
</evidence>
<evidence type="ECO:0000313" key="5">
    <source>
        <dbReference type="Proteomes" id="UP001530293"/>
    </source>
</evidence>
<dbReference type="Pfam" id="PF00173">
    <property type="entry name" value="Cyt-b5"/>
    <property type="match status" value="1"/>
</dbReference>
<feature type="transmembrane region" description="Helical" evidence="2">
    <location>
        <begin position="376"/>
        <end position="401"/>
    </location>
</feature>
<evidence type="ECO:0000256" key="1">
    <source>
        <dbReference type="SAM" id="MobiDB-lite"/>
    </source>
</evidence>
<feature type="region of interest" description="Disordered" evidence="1">
    <location>
        <begin position="412"/>
        <end position="431"/>
    </location>
</feature>
<dbReference type="PIRSF" id="PIRSF015921">
    <property type="entry name" value="FA_sphinglp_des"/>
    <property type="match status" value="1"/>
</dbReference>
<name>A0ABD3MFH9_9STRA</name>
<evidence type="ECO:0000313" key="4">
    <source>
        <dbReference type="EMBL" id="KAL3759315.1"/>
    </source>
</evidence>
<feature type="domain" description="Cytochrome b5 heme-binding" evidence="3">
    <location>
        <begin position="30"/>
        <end position="121"/>
    </location>
</feature>
<dbReference type="SUPFAM" id="SSF55856">
    <property type="entry name" value="Cytochrome b5-like heme/steroid binding domain"/>
    <property type="match status" value="1"/>
</dbReference>
<sequence>MCNPNHAAANAKASSLSSSATLSKTAAASLKSITKSELAAHTSPSSAWVALHESSLSSANTAPSGPTRHIVLDITSFASSHPGGDLILLASGKDATVLFNSYHPRGVPPSLIKKLTIGTMEPNSFTSFYSWHSEFYTVLKQRVIQRLKTQKLNRRGSIEIWIKAILLLIGFWYSLFKMYTTSTSTTFLPAASWSFSMGIFAALIGTNIQHDGNHGAFARSKLINKLAGWTMDMIGASAYTWEIQHMLGHHPYTNVLDMVEEEKKERNLDCKIEEKDQESDPDVFSSFPLMRMHPGHNPSWYHRYQHIYAPFLFGAMTLAKVFQQDFEVFFHKRLYHIDANVRYGSLNNVMRFWGMKIITMMYMVGLPIYFHGVGRGLALFVIGHFACGELLATMFIVNHVIEGVSYAKKNGNGEATTDDDRMVGKPKTMAGDTPMDKTRQMAYERINSSGKDKNVVPAVPFNDWAAVQCQTSVNWAPGSWFWNHFSGGLSHQIEHHLFPSLCHTNYAYIHDVVEKTCEEYGVPYQSEPSLWVAYGKMLRHLRCLGTTKIE</sequence>
<dbReference type="Proteomes" id="UP001530293">
    <property type="component" value="Unassembled WGS sequence"/>
</dbReference>
<evidence type="ECO:0000259" key="3">
    <source>
        <dbReference type="PROSITE" id="PS50255"/>
    </source>
</evidence>
<dbReference type="Gene3D" id="3.10.120.10">
    <property type="entry name" value="Cytochrome b5-like heme/steroid binding domain"/>
    <property type="match status" value="1"/>
</dbReference>
<dbReference type="PROSITE" id="PS50255">
    <property type="entry name" value="CYTOCHROME_B5_2"/>
    <property type="match status" value="1"/>
</dbReference>
<dbReference type="PANTHER" id="PTHR19353:SF19">
    <property type="entry name" value="DELTA(5) FATTY ACID DESATURASE C-RELATED"/>
    <property type="match status" value="1"/>
</dbReference>
<dbReference type="InterPro" id="IPR036400">
    <property type="entry name" value="Cyt_B5-like_heme/steroid_sf"/>
</dbReference>
<comment type="caution">
    <text evidence="4">The sequence shown here is derived from an EMBL/GenBank/DDBJ whole genome shotgun (WGS) entry which is preliminary data.</text>
</comment>
<dbReference type="PANTHER" id="PTHR19353">
    <property type="entry name" value="FATTY ACID DESATURASE 2"/>
    <property type="match status" value="1"/>
</dbReference>
<feature type="transmembrane region" description="Helical" evidence="2">
    <location>
        <begin position="187"/>
        <end position="205"/>
    </location>
</feature>
<dbReference type="InterPro" id="IPR012171">
    <property type="entry name" value="Fatty_acid_desaturase"/>
</dbReference>
<dbReference type="Pfam" id="PF00487">
    <property type="entry name" value="FA_desaturase"/>
    <property type="match status" value="1"/>
</dbReference>
<dbReference type="InterPro" id="IPR001199">
    <property type="entry name" value="Cyt_B5-like_heme/steroid-bd"/>
</dbReference>
<dbReference type="GO" id="GO:0006636">
    <property type="term" value="P:unsaturated fatty acid biosynthetic process"/>
    <property type="evidence" value="ECO:0007669"/>
    <property type="project" value="UniProtKB-ARBA"/>
</dbReference>
<accession>A0ABD3MFH9</accession>
<keyword evidence="5" id="KW-1185">Reference proteome</keyword>
<dbReference type="GO" id="GO:0042759">
    <property type="term" value="P:long-chain fatty acid biosynthetic process"/>
    <property type="evidence" value="ECO:0007669"/>
    <property type="project" value="UniProtKB-ARBA"/>
</dbReference>
<keyword evidence="2" id="KW-0472">Membrane</keyword>
<feature type="transmembrane region" description="Helical" evidence="2">
    <location>
        <begin position="352"/>
        <end position="370"/>
    </location>
</feature>
<dbReference type="EMBL" id="JALLBG020000204">
    <property type="protein sequence ID" value="KAL3759315.1"/>
    <property type="molecule type" value="Genomic_DNA"/>
</dbReference>